<evidence type="ECO:0000256" key="2">
    <source>
        <dbReference type="SAM" id="MobiDB-lite"/>
    </source>
</evidence>
<dbReference type="InterPro" id="IPR017441">
    <property type="entry name" value="Protein_kinase_ATP_BS"/>
</dbReference>
<dbReference type="PROSITE" id="PS00107">
    <property type="entry name" value="PROTEIN_KINASE_ATP"/>
    <property type="match status" value="1"/>
</dbReference>
<dbReference type="GO" id="GO:0004672">
    <property type="term" value="F:protein kinase activity"/>
    <property type="evidence" value="ECO:0007669"/>
    <property type="project" value="InterPro"/>
</dbReference>
<dbReference type="GO" id="GO:0005524">
    <property type="term" value="F:ATP binding"/>
    <property type="evidence" value="ECO:0007669"/>
    <property type="project" value="UniProtKB-UniRule"/>
</dbReference>
<dbReference type="OrthoDB" id="48115at2759"/>
<dbReference type="InterPro" id="IPR050167">
    <property type="entry name" value="Ser_Thr_protein_kinase"/>
</dbReference>
<comment type="caution">
    <text evidence="4">The sequence shown here is derived from an EMBL/GenBank/DDBJ whole genome shotgun (WGS) entry which is preliminary data.</text>
</comment>
<feature type="binding site" evidence="1">
    <location>
        <position position="94"/>
    </location>
    <ligand>
        <name>ATP</name>
        <dbReference type="ChEBI" id="CHEBI:30616"/>
    </ligand>
</feature>
<name>A0A9N8H6E9_9STRA</name>
<proteinExistence type="predicted"/>
<dbReference type="Gene3D" id="3.30.200.20">
    <property type="entry name" value="Phosphorylase Kinase, domain 1"/>
    <property type="match status" value="1"/>
</dbReference>
<reference evidence="4" key="1">
    <citation type="submission" date="2020-06" db="EMBL/GenBank/DDBJ databases">
        <authorList>
            <consortium name="Plant Systems Biology data submission"/>
        </authorList>
    </citation>
    <scope>NUCLEOTIDE SEQUENCE</scope>
    <source>
        <strain evidence="4">D6</strain>
    </source>
</reference>
<dbReference type="Gene3D" id="1.10.510.10">
    <property type="entry name" value="Transferase(Phosphotransferase) domain 1"/>
    <property type="match status" value="1"/>
</dbReference>
<accession>A0A9N8H6E9</accession>
<dbReference type="PANTHER" id="PTHR23257">
    <property type="entry name" value="SERINE-THREONINE PROTEIN KINASE"/>
    <property type="match status" value="1"/>
</dbReference>
<protein>
    <submittedName>
        <fullName evidence="4">Probable LIM domain-containing serine/threonine-protein kinase DDB</fullName>
    </submittedName>
</protein>
<keyword evidence="4" id="KW-0808">Transferase</keyword>
<dbReference type="Proteomes" id="UP001153069">
    <property type="component" value="Unassembled WGS sequence"/>
</dbReference>
<evidence type="ECO:0000259" key="3">
    <source>
        <dbReference type="PROSITE" id="PS50011"/>
    </source>
</evidence>
<keyword evidence="4" id="KW-0418">Kinase</keyword>
<evidence type="ECO:0000313" key="4">
    <source>
        <dbReference type="EMBL" id="CAB9501492.1"/>
    </source>
</evidence>
<dbReference type="SMART" id="SM00220">
    <property type="entry name" value="S_TKc"/>
    <property type="match status" value="1"/>
</dbReference>
<dbReference type="InterPro" id="IPR000719">
    <property type="entry name" value="Prot_kinase_dom"/>
</dbReference>
<dbReference type="AlphaFoldDB" id="A0A9N8H6E9"/>
<feature type="domain" description="Protein kinase" evidence="3">
    <location>
        <begin position="55"/>
        <end position="367"/>
    </location>
</feature>
<gene>
    <name evidence="4" type="ORF">SEMRO_110_G054900.1</name>
</gene>
<dbReference type="GO" id="GO:0005737">
    <property type="term" value="C:cytoplasm"/>
    <property type="evidence" value="ECO:0007669"/>
    <property type="project" value="TreeGrafter"/>
</dbReference>
<dbReference type="PROSITE" id="PS50011">
    <property type="entry name" value="PROTEIN_KINASE_DOM"/>
    <property type="match status" value="1"/>
</dbReference>
<feature type="region of interest" description="Disordered" evidence="2">
    <location>
        <begin position="455"/>
        <end position="479"/>
    </location>
</feature>
<feature type="region of interest" description="Disordered" evidence="2">
    <location>
        <begin position="416"/>
        <end position="439"/>
    </location>
</feature>
<sequence>MTQMITPVMCSGAGPSHLKETAAAVEKRVEEFEAASNLKLLPGAEEPMELQWSNVRIDSVLGTGSFSVVYKCKVTSLARKQGDPNPKDKLYALKQLSTETICCNESFMTGSIDLALEAKILSKLRHENVIEIYGVKGGGIAESFSNSQAGGGFFLVMDLLEETLDQRLEKWREEESQKNNLLMSIFNRKKQSQKRLQGIVDRLQDTILGVVRGMEYCHSQNIMLRDLKPHNIGFDKAGKVRIFDFGLAREVAYDGKSTTNLPRCNTGVAGTLRYISPENAMGKPCGLSADVYSFAILLFEVITLQVPFSEIKLVSEFKDKVIRGRYRPNLKFVPSVLLHDLLKDSWSPIPENRPSFMEISCIIEELIGSDMLTQEGEWRKFVFRKTKPLSHHHCPDGKDCMKDHSGIAAGSSFHRRMSGSHHKKHDHHKNKDCHHHNHKHSCDLGEIQQLRAELKREEQEASRRHGMCGSFHGSIDDQTRSFNENISFNSSRHSKHSHH</sequence>
<dbReference type="SUPFAM" id="SSF56112">
    <property type="entry name" value="Protein kinase-like (PK-like)"/>
    <property type="match status" value="1"/>
</dbReference>
<dbReference type="Pfam" id="PF00069">
    <property type="entry name" value="Pkinase"/>
    <property type="match status" value="1"/>
</dbReference>
<dbReference type="GO" id="GO:0007165">
    <property type="term" value="P:signal transduction"/>
    <property type="evidence" value="ECO:0007669"/>
    <property type="project" value="TreeGrafter"/>
</dbReference>
<dbReference type="PANTHER" id="PTHR23257:SF958">
    <property type="entry name" value="SERINE_THREONINE-PROTEIN KINASE WNK4"/>
    <property type="match status" value="1"/>
</dbReference>
<evidence type="ECO:0000256" key="1">
    <source>
        <dbReference type="PROSITE-ProRule" id="PRU10141"/>
    </source>
</evidence>
<keyword evidence="1" id="KW-0547">Nucleotide-binding</keyword>
<organism evidence="4 5">
    <name type="scientific">Seminavis robusta</name>
    <dbReference type="NCBI Taxonomy" id="568900"/>
    <lineage>
        <taxon>Eukaryota</taxon>
        <taxon>Sar</taxon>
        <taxon>Stramenopiles</taxon>
        <taxon>Ochrophyta</taxon>
        <taxon>Bacillariophyta</taxon>
        <taxon>Bacillariophyceae</taxon>
        <taxon>Bacillariophycidae</taxon>
        <taxon>Naviculales</taxon>
        <taxon>Naviculaceae</taxon>
        <taxon>Seminavis</taxon>
    </lineage>
</organism>
<keyword evidence="5" id="KW-1185">Reference proteome</keyword>
<dbReference type="EMBL" id="CAICTM010000109">
    <property type="protein sequence ID" value="CAB9501492.1"/>
    <property type="molecule type" value="Genomic_DNA"/>
</dbReference>
<dbReference type="InterPro" id="IPR011009">
    <property type="entry name" value="Kinase-like_dom_sf"/>
</dbReference>
<keyword evidence="1" id="KW-0067">ATP-binding</keyword>
<evidence type="ECO:0000313" key="5">
    <source>
        <dbReference type="Proteomes" id="UP001153069"/>
    </source>
</evidence>